<gene>
    <name evidence="1" type="ORF">E2B99_03455</name>
</gene>
<dbReference type="InterPro" id="IPR010982">
    <property type="entry name" value="Lambda_DNA-bd_dom_sf"/>
</dbReference>
<dbReference type="EMBL" id="SNTY01000012">
    <property type="protein sequence ID" value="TEU30108.1"/>
    <property type="molecule type" value="Genomic_DNA"/>
</dbReference>
<dbReference type="OrthoDB" id="7349669at2"/>
<comment type="caution">
    <text evidence="1">The sequence shown here is derived from an EMBL/GenBank/DDBJ whole genome shotgun (WGS) entry which is preliminary data.</text>
</comment>
<keyword evidence="2" id="KW-1185">Reference proteome</keyword>
<dbReference type="InterPro" id="IPR022452">
    <property type="entry name" value="MqsA"/>
</dbReference>
<accession>A0A4Y7XEB0</accession>
<dbReference type="NCBIfam" id="TIGR03830">
    <property type="entry name" value="CxxCG_CxxCG_HTH"/>
    <property type="match status" value="1"/>
</dbReference>
<dbReference type="Pfam" id="PF15731">
    <property type="entry name" value="MqsA_antitoxin"/>
    <property type="match status" value="1"/>
</dbReference>
<dbReference type="GO" id="GO:0003677">
    <property type="term" value="F:DNA binding"/>
    <property type="evidence" value="ECO:0007669"/>
    <property type="project" value="InterPro"/>
</dbReference>
<dbReference type="AlphaFoldDB" id="A0A4Y7XEB0"/>
<dbReference type="Proteomes" id="UP000297834">
    <property type="component" value="Unassembled WGS sequence"/>
</dbReference>
<sequence length="204" mass="23274">MSLDQSCCRVCGEGKLILHTENVWQTYKDTEKLISHTYYECDDCGSVRQSIEQSRQNKRIMIAFQKEVDRMLSGEEVRAIRVSLNLTIEEAGNLFGGGPVAFSKYENDALTQSLPMDRLLRAVRANKMTAWNIALETCPQLLEKLANVVMQNTQIHESSYYMPVLDYHPNSQLFKSSTNDFISVESKEQKLSLSVQSANNFMRC</sequence>
<name>A0A4Y7XEB0_9GAMM</name>
<reference evidence="1 2" key="1">
    <citation type="submission" date="2019-03" db="EMBL/GenBank/DDBJ databases">
        <title>Alkanindiges illinoisensis: a potential pathogenic isolated from ascites of a gastric cancer patient with abdominal metastasis.</title>
        <authorList>
            <person name="Hu X."/>
            <person name="Yang B."/>
            <person name="Yan X."/>
            <person name="Lin L."/>
            <person name="Zhao H."/>
            <person name="Zhou F."/>
            <person name="Su B."/>
            <person name="Chen J."/>
            <person name="Rui Y."/>
            <person name="Wang Q."/>
            <person name="Zheng L."/>
        </authorList>
    </citation>
    <scope>NUCLEOTIDE SEQUENCE [LARGE SCALE GENOMIC DNA]</scope>
    <source>
        <strain evidence="1 2">NFYY 23406</strain>
    </source>
</reference>
<dbReference type="Gene3D" id="3.10.20.860">
    <property type="match status" value="1"/>
</dbReference>
<dbReference type="Gene3D" id="1.10.260.40">
    <property type="entry name" value="lambda repressor-like DNA-binding domains"/>
    <property type="match status" value="1"/>
</dbReference>
<proteinExistence type="predicted"/>
<evidence type="ECO:0000313" key="2">
    <source>
        <dbReference type="Proteomes" id="UP000297834"/>
    </source>
</evidence>
<dbReference type="InterPro" id="IPR032758">
    <property type="entry name" value="MqsA/HigA-2"/>
</dbReference>
<evidence type="ECO:0000313" key="1">
    <source>
        <dbReference type="EMBL" id="TEU30108.1"/>
    </source>
</evidence>
<protein>
    <submittedName>
        <fullName evidence="1">Type II toxin-antitoxin system MqsA family antitoxin</fullName>
    </submittedName>
</protein>
<organism evidence="1 2">
    <name type="scientific">Alkanindiges illinoisensis</name>
    <dbReference type="NCBI Taxonomy" id="197183"/>
    <lineage>
        <taxon>Bacteria</taxon>
        <taxon>Pseudomonadati</taxon>
        <taxon>Pseudomonadota</taxon>
        <taxon>Gammaproteobacteria</taxon>
        <taxon>Moraxellales</taxon>
        <taxon>Moraxellaceae</taxon>
        <taxon>Alkanindiges</taxon>
    </lineage>
</organism>
<dbReference type="RefSeq" id="WP_134243588.1">
    <property type="nucleotide sequence ID" value="NZ_SNTY01000012.1"/>
</dbReference>